<comment type="catalytic activity">
    <reaction evidence="1">
        <text>Endopeptidase of broad specificity.</text>
        <dbReference type="EC" id="3.4.24.81"/>
    </reaction>
</comment>
<evidence type="ECO:0000256" key="6">
    <source>
        <dbReference type="SAM" id="Phobius"/>
    </source>
</evidence>
<dbReference type="InterPro" id="IPR051489">
    <property type="entry name" value="ADAM_Metalloproteinase"/>
</dbReference>
<dbReference type="Gene3D" id="4.10.70.10">
    <property type="entry name" value="Disintegrin domain"/>
    <property type="match status" value="1"/>
</dbReference>
<evidence type="ECO:0000256" key="5">
    <source>
        <dbReference type="SAM" id="MobiDB-lite"/>
    </source>
</evidence>
<evidence type="ECO:0000256" key="1">
    <source>
        <dbReference type="ARBA" id="ARBA00001809"/>
    </source>
</evidence>
<proteinExistence type="predicted"/>
<dbReference type="GO" id="GO:0046872">
    <property type="term" value="F:metal ion binding"/>
    <property type="evidence" value="ECO:0007669"/>
    <property type="project" value="UniProtKB-KW"/>
</dbReference>
<dbReference type="PANTHER" id="PTHR45702">
    <property type="entry name" value="ADAM10/ADAM17 METALLOPEPTIDASE FAMILY MEMBER"/>
    <property type="match status" value="1"/>
</dbReference>
<feature type="compositionally biased region" description="Pro residues" evidence="5">
    <location>
        <begin position="827"/>
        <end position="840"/>
    </location>
</feature>
<feature type="domain" description="Disintegrin" evidence="7">
    <location>
        <begin position="507"/>
        <end position="609"/>
    </location>
</feature>
<dbReference type="GO" id="GO:0004222">
    <property type="term" value="F:metalloendopeptidase activity"/>
    <property type="evidence" value="ECO:0007669"/>
    <property type="project" value="InterPro"/>
</dbReference>
<dbReference type="PANTHER" id="PTHR45702:SF2">
    <property type="entry name" value="KUZBANIAN, ISOFORM A"/>
    <property type="match status" value="1"/>
</dbReference>
<dbReference type="PROSITE" id="PS50214">
    <property type="entry name" value="DISINTEGRIN_2"/>
    <property type="match status" value="1"/>
</dbReference>
<dbReference type="EMBL" id="SEYY01008020">
    <property type="protein sequence ID" value="KAB7502289.1"/>
    <property type="molecule type" value="Genomic_DNA"/>
</dbReference>
<accession>A0A5N5T7Y8</accession>
<dbReference type="EC" id="3.4.24.81" evidence="2"/>
<feature type="binding site" evidence="4">
    <location>
        <position position="440"/>
    </location>
    <ligand>
        <name>Zn(2+)</name>
        <dbReference type="ChEBI" id="CHEBI:29105"/>
        <note>catalytic</note>
    </ligand>
</feature>
<feature type="domain" description="Peptidase M12B" evidence="8">
    <location>
        <begin position="254"/>
        <end position="490"/>
    </location>
</feature>
<dbReference type="PROSITE" id="PS50215">
    <property type="entry name" value="ADAM_MEPRO"/>
    <property type="match status" value="1"/>
</dbReference>
<dbReference type="AlphaFoldDB" id="A0A5N5T7Y8"/>
<keyword evidence="6" id="KW-1133">Transmembrane helix</keyword>
<dbReference type="OrthoDB" id="2149267at2759"/>
<feature type="transmembrane region" description="Helical" evidence="6">
    <location>
        <begin position="732"/>
        <end position="751"/>
    </location>
</feature>
<dbReference type="Proteomes" id="UP000326759">
    <property type="component" value="Unassembled WGS sequence"/>
</dbReference>
<feature type="region of interest" description="Disordered" evidence="5">
    <location>
        <begin position="784"/>
        <end position="865"/>
    </location>
</feature>
<dbReference type="Gene3D" id="3.40.390.10">
    <property type="entry name" value="Collagenase (Catalytic Domain)"/>
    <property type="match status" value="1"/>
</dbReference>
<keyword evidence="4" id="KW-0479">Metal-binding</keyword>
<comment type="caution">
    <text evidence="4">Lacks conserved residue(s) required for the propagation of feature annotation.</text>
</comment>
<comment type="caution">
    <text evidence="9">The sequence shown here is derived from an EMBL/GenBank/DDBJ whole genome shotgun (WGS) entry which is preliminary data.</text>
</comment>
<dbReference type="InterPro" id="IPR049038">
    <property type="entry name" value="ADAM10_Cys-rich"/>
</dbReference>
<sequence>MIALIIDKNETAFMKIVFDSHGKFFHLRLRRDVTTISANVQVEMPSHLGTLDTSHIYEGTLADEHNSRVWGNVRGGVFDGVIESGRDGVFYVEHAHKYFPRHNSTEAGFHSVIYHDDNVHDPYSHLRRGHATGCGMTDEIEGWMQDVQYGSSPDDGEESVISNCGETTEGGEEEHYLPPEYKKLADNLALHSVSDNYLLKEKYKKIAKQLKKDYHDKYSASSNINSIHSSSSGSSRVKRSLLGVGANNRGTCTLSIQTDPMLWHYIHDKKSDDVDRTKDDITAMISQHVKAINNIYGDVIFEGRYKHQGIRFEVQRIKIDDDSLCGNRQGGEMYKFCRTNVDVSNFLNLHSKTNHDDFCLAYVFTFRDFTGGTLGLAWVASPSGASGGICEKYKTYTENLAGFRHTEQRSLNTGIITFLNYNNRVPPKVSQLTLAHEIGHNFGSPHDYPERCKPGGLQGNYIMFSSATSGDRPNNSKFSPCSVRNITKVLDAIIENRRKNCFKATDGAFCGNKIVEQGEECDCGYDDKDCDEICCYPKLISKADKARDPNAKPCTRRNTQCSPSEGPCCNRNSCKFISGMECHAPTDCTLSSSCNGYNASCPKPRARSNLTFCNEDTKVCLNGECSGSICLAHNMQECFLTSDVVQDKKKLCEIACQKTGIPNSCKSTSELRDIFNSTVFMRPGAPCNNFQGYCDVFQKCRAVDAEGPLARLKNLLFSQDTLNSLAEWITQYWYGVLLIGVAFVVVMGMFIRCCAVHTPSSNPNKPAARSITETLRRPVNTIRRVKHHQLHNQPGPSRGNRNSREVAPKPSPSEPSSNRASRSYTDDPPPPYPGSRPPPTRHGYGEGRGHYNRPKGGKRHENSAV</sequence>
<name>A0A5N5T7Y8_9CRUS</name>
<dbReference type="InterPro" id="IPR001590">
    <property type="entry name" value="Peptidase_M12B"/>
</dbReference>
<dbReference type="SUPFAM" id="SSF55486">
    <property type="entry name" value="Metalloproteases ('zincins'), catalytic domain"/>
    <property type="match status" value="1"/>
</dbReference>
<keyword evidence="6" id="KW-0472">Membrane</keyword>
<feature type="binding site" evidence="4">
    <location>
        <position position="446"/>
    </location>
    <ligand>
        <name>Zn(2+)</name>
        <dbReference type="ChEBI" id="CHEBI:29105"/>
        <note>catalytic</note>
    </ligand>
</feature>
<evidence type="ECO:0000256" key="2">
    <source>
        <dbReference type="ARBA" id="ARBA00012332"/>
    </source>
</evidence>
<dbReference type="GO" id="GO:0007219">
    <property type="term" value="P:Notch signaling pathway"/>
    <property type="evidence" value="ECO:0007669"/>
    <property type="project" value="TreeGrafter"/>
</dbReference>
<dbReference type="InterPro" id="IPR024079">
    <property type="entry name" value="MetalloPept_cat_dom_sf"/>
</dbReference>
<dbReference type="InterPro" id="IPR001762">
    <property type="entry name" value="Disintegrin_dom"/>
</dbReference>
<dbReference type="InterPro" id="IPR036436">
    <property type="entry name" value="Disintegrin_dom_sf"/>
</dbReference>
<keyword evidence="6" id="KW-0812">Transmembrane</keyword>
<dbReference type="GO" id="GO:0007229">
    <property type="term" value="P:integrin-mediated signaling pathway"/>
    <property type="evidence" value="ECO:0007669"/>
    <property type="project" value="UniProtKB-KW"/>
</dbReference>
<dbReference type="Pfam" id="PF13574">
    <property type="entry name" value="Reprolysin_2"/>
    <property type="match status" value="1"/>
</dbReference>
<evidence type="ECO:0000313" key="9">
    <source>
        <dbReference type="EMBL" id="KAB7502289.1"/>
    </source>
</evidence>
<feature type="active site" evidence="4">
    <location>
        <position position="437"/>
    </location>
</feature>
<dbReference type="GO" id="GO:0006509">
    <property type="term" value="P:membrane protein ectodomain proteolysis"/>
    <property type="evidence" value="ECO:0007669"/>
    <property type="project" value="TreeGrafter"/>
</dbReference>
<feature type="binding site" evidence="4">
    <location>
        <position position="436"/>
    </location>
    <ligand>
        <name>Zn(2+)</name>
        <dbReference type="ChEBI" id="CHEBI:29105"/>
        <note>catalytic</note>
    </ligand>
</feature>
<evidence type="ECO:0000313" key="10">
    <source>
        <dbReference type="Proteomes" id="UP000326759"/>
    </source>
</evidence>
<gene>
    <name evidence="9" type="primary">ADAM10</name>
    <name evidence="9" type="ORF">Anas_10014</name>
</gene>
<dbReference type="Pfam" id="PF21299">
    <property type="entry name" value="ADAM10_Cys-rich"/>
    <property type="match status" value="1"/>
</dbReference>
<keyword evidence="10" id="KW-1185">Reference proteome</keyword>
<reference evidence="9 10" key="1">
    <citation type="journal article" date="2019" name="PLoS Biol.">
        <title>Sex chromosomes control vertical transmission of feminizing Wolbachia symbionts in an isopod.</title>
        <authorList>
            <person name="Becking T."/>
            <person name="Chebbi M.A."/>
            <person name="Giraud I."/>
            <person name="Moumen B."/>
            <person name="Laverre T."/>
            <person name="Caubet Y."/>
            <person name="Peccoud J."/>
            <person name="Gilbert C."/>
            <person name="Cordaux R."/>
        </authorList>
    </citation>
    <scope>NUCLEOTIDE SEQUENCE [LARGE SCALE GENOMIC DNA]</scope>
    <source>
        <strain evidence="9">ANa2</strain>
        <tissue evidence="9">Whole body excluding digestive tract and cuticle</tissue>
    </source>
</reference>
<evidence type="ECO:0000256" key="4">
    <source>
        <dbReference type="PROSITE-ProRule" id="PRU00276"/>
    </source>
</evidence>
<organism evidence="9 10">
    <name type="scientific">Armadillidium nasatum</name>
    <dbReference type="NCBI Taxonomy" id="96803"/>
    <lineage>
        <taxon>Eukaryota</taxon>
        <taxon>Metazoa</taxon>
        <taxon>Ecdysozoa</taxon>
        <taxon>Arthropoda</taxon>
        <taxon>Crustacea</taxon>
        <taxon>Multicrustacea</taxon>
        <taxon>Malacostraca</taxon>
        <taxon>Eumalacostraca</taxon>
        <taxon>Peracarida</taxon>
        <taxon>Isopoda</taxon>
        <taxon>Oniscidea</taxon>
        <taxon>Crinocheta</taxon>
        <taxon>Armadillidiidae</taxon>
        <taxon>Armadillidium</taxon>
    </lineage>
</organism>
<evidence type="ECO:0000256" key="3">
    <source>
        <dbReference type="ARBA" id="ARBA00022685"/>
    </source>
</evidence>
<keyword evidence="3" id="KW-0165">Cleavage on pair of basic residues</keyword>
<evidence type="ECO:0000259" key="8">
    <source>
        <dbReference type="PROSITE" id="PS50215"/>
    </source>
</evidence>
<dbReference type="SMART" id="SM00050">
    <property type="entry name" value="DISIN"/>
    <property type="match status" value="1"/>
</dbReference>
<keyword evidence="4" id="KW-0862">Zinc</keyword>
<evidence type="ECO:0000259" key="7">
    <source>
        <dbReference type="PROSITE" id="PS50214"/>
    </source>
</evidence>
<dbReference type="GO" id="GO:0005886">
    <property type="term" value="C:plasma membrane"/>
    <property type="evidence" value="ECO:0007669"/>
    <property type="project" value="TreeGrafter"/>
</dbReference>
<protein>
    <recommendedName>
        <fullName evidence="2">ADAM10 endopeptidase</fullName>
        <ecNumber evidence="2">3.4.24.81</ecNumber>
    </recommendedName>
</protein>
<keyword evidence="9" id="KW-0401">Integrin</keyword>